<evidence type="ECO:0000256" key="3">
    <source>
        <dbReference type="ARBA" id="ARBA00004173"/>
    </source>
</evidence>
<evidence type="ECO:0000256" key="6">
    <source>
        <dbReference type="ARBA" id="ARBA00022989"/>
    </source>
</evidence>
<accession>A0AAN5D0H4</accession>
<keyword evidence="8" id="KW-0496">Mitochondrion</keyword>
<dbReference type="PANTHER" id="PTHR21425:SF2">
    <property type="entry name" value="PROTEIN C1ORF43"/>
    <property type="match status" value="1"/>
</dbReference>
<evidence type="ECO:0000313" key="12">
    <source>
        <dbReference type="EMBL" id="GMR54263.1"/>
    </source>
</evidence>
<organism evidence="12 13">
    <name type="scientific">Pristionchus mayeri</name>
    <dbReference type="NCBI Taxonomy" id="1317129"/>
    <lineage>
        <taxon>Eukaryota</taxon>
        <taxon>Metazoa</taxon>
        <taxon>Ecdysozoa</taxon>
        <taxon>Nematoda</taxon>
        <taxon>Chromadorea</taxon>
        <taxon>Rhabditida</taxon>
        <taxon>Rhabditina</taxon>
        <taxon>Diplogasteromorpha</taxon>
        <taxon>Diplogasteroidea</taxon>
        <taxon>Neodiplogasteridae</taxon>
        <taxon>Pristionchus</taxon>
    </lineage>
</organism>
<feature type="transmembrane region" description="Helical" evidence="11">
    <location>
        <begin position="12"/>
        <end position="31"/>
    </location>
</feature>
<dbReference type="Pfam" id="PF07406">
    <property type="entry name" value="NICE-3"/>
    <property type="match status" value="1"/>
</dbReference>
<evidence type="ECO:0000256" key="7">
    <source>
        <dbReference type="ARBA" id="ARBA00023034"/>
    </source>
</evidence>
<gene>
    <name evidence="12" type="ORF">PMAYCL1PPCAC_24458</name>
</gene>
<keyword evidence="9 11" id="KW-0472">Membrane</keyword>
<name>A0AAN5D0H4_9BILA</name>
<feature type="region of interest" description="Disordered" evidence="10">
    <location>
        <begin position="225"/>
        <end position="257"/>
    </location>
</feature>
<dbReference type="GO" id="GO:0005739">
    <property type="term" value="C:mitochondrion"/>
    <property type="evidence" value="ECO:0007669"/>
    <property type="project" value="UniProtKB-SubCell"/>
</dbReference>
<keyword evidence="13" id="KW-1185">Reference proteome</keyword>
<comment type="function">
    <text evidence="1">General regulator of phagocytosis. Required to uptake Gram negative bacterium by macrophages.</text>
</comment>
<dbReference type="GO" id="GO:0016020">
    <property type="term" value="C:membrane"/>
    <property type="evidence" value="ECO:0007669"/>
    <property type="project" value="UniProtKB-SubCell"/>
</dbReference>
<dbReference type="Proteomes" id="UP001328107">
    <property type="component" value="Unassembled WGS sequence"/>
</dbReference>
<dbReference type="AlphaFoldDB" id="A0AAN5D0H4"/>
<keyword evidence="6 11" id="KW-1133">Transmembrane helix</keyword>
<evidence type="ECO:0000256" key="9">
    <source>
        <dbReference type="ARBA" id="ARBA00023136"/>
    </source>
</evidence>
<protein>
    <submittedName>
        <fullName evidence="12">Uncharacterized protein</fullName>
    </submittedName>
</protein>
<keyword evidence="7" id="KW-0333">Golgi apparatus</keyword>
<evidence type="ECO:0000256" key="5">
    <source>
        <dbReference type="ARBA" id="ARBA00022692"/>
    </source>
</evidence>
<comment type="caution">
    <text evidence="12">The sequence shown here is derived from an EMBL/GenBank/DDBJ whole genome shotgun (WGS) entry which is preliminary data.</text>
</comment>
<keyword evidence="5 11" id="KW-0812">Transmembrane</keyword>
<dbReference type="EMBL" id="BTRK01000005">
    <property type="protein sequence ID" value="GMR54263.1"/>
    <property type="molecule type" value="Genomic_DNA"/>
</dbReference>
<evidence type="ECO:0000256" key="2">
    <source>
        <dbReference type="ARBA" id="ARBA00004167"/>
    </source>
</evidence>
<feature type="region of interest" description="Disordered" evidence="10">
    <location>
        <begin position="190"/>
        <end position="212"/>
    </location>
</feature>
<dbReference type="InterPro" id="IPR010876">
    <property type="entry name" value="C1orf43"/>
</dbReference>
<evidence type="ECO:0000256" key="8">
    <source>
        <dbReference type="ARBA" id="ARBA00023128"/>
    </source>
</evidence>
<dbReference type="PANTHER" id="PTHR21425">
    <property type="entry name" value="NICE-3"/>
    <property type="match status" value="1"/>
</dbReference>
<dbReference type="GO" id="GO:0005794">
    <property type="term" value="C:Golgi apparatus"/>
    <property type="evidence" value="ECO:0007669"/>
    <property type="project" value="UniProtKB-SubCell"/>
</dbReference>
<evidence type="ECO:0000256" key="10">
    <source>
        <dbReference type="SAM" id="MobiDB-lite"/>
    </source>
</evidence>
<reference evidence="13" key="1">
    <citation type="submission" date="2022-10" db="EMBL/GenBank/DDBJ databases">
        <title>Genome assembly of Pristionchus species.</title>
        <authorList>
            <person name="Yoshida K."/>
            <person name="Sommer R.J."/>
        </authorList>
    </citation>
    <scope>NUCLEOTIDE SEQUENCE [LARGE SCALE GENOMIC DNA]</scope>
    <source>
        <strain evidence="13">RS5460</strain>
    </source>
</reference>
<evidence type="ECO:0000256" key="11">
    <source>
        <dbReference type="SAM" id="Phobius"/>
    </source>
</evidence>
<evidence type="ECO:0000256" key="4">
    <source>
        <dbReference type="ARBA" id="ARBA00004555"/>
    </source>
</evidence>
<evidence type="ECO:0000256" key="1">
    <source>
        <dbReference type="ARBA" id="ARBA00002620"/>
    </source>
</evidence>
<sequence>MASGLLILDGISLLYILSVLVMGLIVMGIIVQRQISRNRNNSARRDPQVNFKDLSRRQRTSIGKKLEIVRTIREGNAPKLTDCTTISSHSNAPYLNRMIAVDEVSHEIESQMERISADYKRKPGETTLQYLMRLRASYPSIPLNLIHRIAFLYECARYRVQKFDMVQRMELKSLLNKFIGIIADAQVRASAGRDEQSGSGKQQRRRDRFGGSDGVRLLMGSSLLSSNHSTGEGQQLRILGTHSPFHRRRKSDTNFNA</sequence>
<evidence type="ECO:0000313" key="13">
    <source>
        <dbReference type="Proteomes" id="UP001328107"/>
    </source>
</evidence>
<comment type="subcellular location">
    <subcellularLocation>
        <location evidence="4">Golgi apparatus</location>
    </subcellularLocation>
    <subcellularLocation>
        <location evidence="2">Membrane</location>
        <topology evidence="2">Single-pass membrane protein</topology>
    </subcellularLocation>
    <subcellularLocation>
        <location evidence="3">Mitochondrion</location>
    </subcellularLocation>
</comment>
<proteinExistence type="predicted"/>